<protein>
    <submittedName>
        <fullName evidence="2">Uncharacterized protein</fullName>
    </submittedName>
</protein>
<reference evidence="2" key="1">
    <citation type="submission" date="2023-08" db="EMBL/GenBank/DDBJ databases">
        <authorList>
            <person name="Alioto T."/>
            <person name="Alioto T."/>
            <person name="Gomez Garrido J."/>
        </authorList>
    </citation>
    <scope>NUCLEOTIDE SEQUENCE</scope>
</reference>
<feature type="compositionally biased region" description="Basic and acidic residues" evidence="1">
    <location>
        <begin position="93"/>
        <end position="104"/>
    </location>
</feature>
<sequence length="135" mass="15896">MYFISHWNGMFIQKHCAIGNSRRDFGLQPVPSDRFLHQTVSQPTGIKRADDYNTEGKGARHLELVRVGECEIVGERERERKKEAIKKGKKNERKKESEKEKMEQRQSSPPYTVEEKENDENAKRKKHGNWRKGEQ</sequence>
<evidence type="ECO:0000313" key="2">
    <source>
        <dbReference type="EMBL" id="CAI9718760.1"/>
    </source>
</evidence>
<dbReference type="Proteomes" id="UP001162480">
    <property type="component" value="Chromosome 2"/>
</dbReference>
<dbReference type="EMBL" id="OX597815">
    <property type="protein sequence ID" value="CAI9718760.1"/>
    <property type="molecule type" value="Genomic_DNA"/>
</dbReference>
<organism evidence="2 3">
    <name type="scientific">Octopus vulgaris</name>
    <name type="common">Common octopus</name>
    <dbReference type="NCBI Taxonomy" id="6645"/>
    <lineage>
        <taxon>Eukaryota</taxon>
        <taxon>Metazoa</taxon>
        <taxon>Spiralia</taxon>
        <taxon>Lophotrochozoa</taxon>
        <taxon>Mollusca</taxon>
        <taxon>Cephalopoda</taxon>
        <taxon>Coleoidea</taxon>
        <taxon>Octopodiformes</taxon>
        <taxon>Octopoda</taxon>
        <taxon>Incirrata</taxon>
        <taxon>Octopodidae</taxon>
        <taxon>Octopus</taxon>
    </lineage>
</organism>
<keyword evidence="3" id="KW-1185">Reference proteome</keyword>
<feature type="compositionally biased region" description="Basic residues" evidence="1">
    <location>
        <begin position="123"/>
        <end position="135"/>
    </location>
</feature>
<evidence type="ECO:0000313" key="3">
    <source>
        <dbReference type="Proteomes" id="UP001162480"/>
    </source>
</evidence>
<evidence type="ECO:0000256" key="1">
    <source>
        <dbReference type="SAM" id="MobiDB-lite"/>
    </source>
</evidence>
<feature type="region of interest" description="Disordered" evidence="1">
    <location>
        <begin position="76"/>
        <end position="135"/>
    </location>
</feature>
<name>A0AA36F0A1_OCTVU</name>
<dbReference type="AlphaFoldDB" id="A0AA36F0A1"/>
<proteinExistence type="predicted"/>
<accession>A0AA36F0A1</accession>
<feature type="compositionally biased region" description="Basic and acidic residues" evidence="1">
    <location>
        <begin position="113"/>
        <end position="122"/>
    </location>
</feature>
<feature type="compositionally biased region" description="Basic and acidic residues" evidence="1">
    <location>
        <begin position="76"/>
        <end position="86"/>
    </location>
</feature>
<gene>
    <name evidence="2" type="ORF">OCTVUL_1B010722</name>
</gene>